<evidence type="ECO:0000256" key="1">
    <source>
        <dbReference type="SAM" id="Coils"/>
    </source>
</evidence>
<evidence type="ECO:0000313" key="4">
    <source>
        <dbReference type="Proteomes" id="UP000326757"/>
    </source>
</evidence>
<gene>
    <name evidence="3" type="ORF">EYC80_003154</name>
</gene>
<feature type="compositionally biased region" description="Polar residues" evidence="2">
    <location>
        <begin position="408"/>
        <end position="419"/>
    </location>
</feature>
<feature type="compositionally biased region" description="Basic residues" evidence="2">
    <location>
        <begin position="345"/>
        <end position="355"/>
    </location>
</feature>
<feature type="coiled-coil region" evidence="1">
    <location>
        <begin position="442"/>
        <end position="469"/>
    </location>
</feature>
<feature type="compositionally biased region" description="Polar residues" evidence="2">
    <location>
        <begin position="165"/>
        <end position="177"/>
    </location>
</feature>
<keyword evidence="1" id="KW-0175">Coiled coil</keyword>
<dbReference type="Proteomes" id="UP000326757">
    <property type="component" value="Unassembled WGS sequence"/>
</dbReference>
<feature type="compositionally biased region" description="Basic residues" evidence="2">
    <location>
        <begin position="584"/>
        <end position="594"/>
    </location>
</feature>
<evidence type="ECO:0000313" key="3">
    <source>
        <dbReference type="EMBL" id="KAB8301269.1"/>
    </source>
</evidence>
<proteinExistence type="predicted"/>
<dbReference type="SUPFAM" id="SSF57997">
    <property type="entry name" value="Tropomyosin"/>
    <property type="match status" value="1"/>
</dbReference>
<reference evidence="3 4" key="1">
    <citation type="submission" date="2019-06" db="EMBL/GenBank/DDBJ databases">
        <title>Genome Sequence of the Brown Rot Fungal Pathogen Monilinia laxa.</title>
        <authorList>
            <person name="De Miccolis Angelini R.M."/>
            <person name="Landi L."/>
            <person name="Abate D."/>
            <person name="Pollastro S."/>
            <person name="Romanazzi G."/>
            <person name="Faretra F."/>
        </authorList>
    </citation>
    <scope>NUCLEOTIDE SEQUENCE [LARGE SCALE GENOMIC DNA]</scope>
    <source>
        <strain evidence="3 4">Mlax316</strain>
    </source>
</reference>
<sequence length="594" mass="66720">MAKSVDTQSSTYKRVSRCLASIIRFHRANASKEGLCPQVIISCYRLRHRWSPKAQFYAQLQKEDFVRRVLDQMIEDHMLEEVSQTDKPSGRNLPATVEPSYILKSNCETESCKQGESCDDLLSTGIFGPNQVVFDSSLATPGNIGREYVSMSELEPNAARFFSPTNTNILGSSNEVPSNKRRRISGVNGSSSGVDSSNGVKENQVNLQSSSVASSALTHEVESAPRSSKIIGSNEANSNPEKLAREVANLPWLTQGLQELSERYPDDQYELVYENDLLQIRCHDCKGRLYKIHYQNCDVSNMEWHAKSTIHADRVEKRIAEGGGEVKLTDDVKKRREALETAKKTAPHRFRRVQHKPLAPIQPAVPENPTPQHPWATWNPSLLREISQQLRPNDQYQQSSHPGRVAHNAQQESELNSPSGTPPSPRLVIEESTQKGRHIPNFPQLESRIQRLEQENIAQERTISALQNKLRTQQQVNNTHQSVIKDLILRVQALEKKDEQREPELTNLKCQIPVLQARADQRDREDDKIAKKVFILENGMEAIKGKITQLNSTSASGNQGDKVDGDGTEAVSSSDANADILKPSRGRPRKPFHQ</sequence>
<accession>A0A5N6KCU9</accession>
<name>A0A5N6KCU9_MONLA</name>
<dbReference type="OrthoDB" id="3506693at2759"/>
<feature type="compositionally biased region" description="Low complexity" evidence="2">
    <location>
        <begin position="185"/>
        <end position="200"/>
    </location>
</feature>
<feature type="region of interest" description="Disordered" evidence="2">
    <location>
        <begin position="165"/>
        <end position="202"/>
    </location>
</feature>
<evidence type="ECO:0000256" key="2">
    <source>
        <dbReference type="SAM" id="MobiDB-lite"/>
    </source>
</evidence>
<dbReference type="AlphaFoldDB" id="A0A5N6KCU9"/>
<organism evidence="3 4">
    <name type="scientific">Monilinia laxa</name>
    <name type="common">Brown rot fungus</name>
    <name type="synonym">Sclerotinia laxa</name>
    <dbReference type="NCBI Taxonomy" id="61186"/>
    <lineage>
        <taxon>Eukaryota</taxon>
        <taxon>Fungi</taxon>
        <taxon>Dikarya</taxon>
        <taxon>Ascomycota</taxon>
        <taxon>Pezizomycotina</taxon>
        <taxon>Leotiomycetes</taxon>
        <taxon>Helotiales</taxon>
        <taxon>Sclerotiniaceae</taxon>
        <taxon>Monilinia</taxon>
    </lineage>
</organism>
<dbReference type="EMBL" id="VIGI01000004">
    <property type="protein sequence ID" value="KAB8301269.1"/>
    <property type="molecule type" value="Genomic_DNA"/>
</dbReference>
<feature type="region of interest" description="Disordered" evidence="2">
    <location>
        <begin position="341"/>
        <end position="377"/>
    </location>
</feature>
<protein>
    <submittedName>
        <fullName evidence="3">Uncharacterized protein</fullName>
    </submittedName>
</protein>
<feature type="region of interest" description="Disordered" evidence="2">
    <location>
        <begin position="393"/>
        <end position="427"/>
    </location>
</feature>
<comment type="caution">
    <text evidence="3">The sequence shown here is derived from an EMBL/GenBank/DDBJ whole genome shotgun (WGS) entry which is preliminary data.</text>
</comment>
<keyword evidence="4" id="KW-1185">Reference proteome</keyword>
<feature type="region of interest" description="Disordered" evidence="2">
    <location>
        <begin position="551"/>
        <end position="594"/>
    </location>
</feature>